<dbReference type="RefSeq" id="WP_034357419.1">
    <property type="nucleotide sequence ID" value="NZ_JHAC01000030.1"/>
</dbReference>
<dbReference type="AlphaFoldDB" id="A0A016QPT8"/>
<evidence type="ECO:0000259" key="1">
    <source>
        <dbReference type="Pfam" id="PF14326"/>
    </source>
</evidence>
<dbReference type="Proteomes" id="UP000020492">
    <property type="component" value="Unassembled WGS sequence"/>
</dbReference>
<dbReference type="PROSITE" id="PS51257">
    <property type="entry name" value="PROKAR_LIPOPROTEIN"/>
    <property type="match status" value="1"/>
</dbReference>
<proteinExistence type="predicted"/>
<evidence type="ECO:0000313" key="2">
    <source>
        <dbReference type="EMBL" id="EYB68001.1"/>
    </source>
</evidence>
<comment type="caution">
    <text evidence="2">The sequence shown here is derived from an EMBL/GenBank/DDBJ whole genome shotgun (WGS) entry which is preliminary data.</text>
</comment>
<name>A0A016QPT8_9DEIO</name>
<dbReference type="OrthoDB" id="68403at2"/>
<dbReference type="Pfam" id="PF14326">
    <property type="entry name" value="DUF4384"/>
    <property type="match status" value="1"/>
</dbReference>
<sequence>MRTALLLGTLALGLSACTVSVRSNLGLVGSSSNLIANVRPDRGEGATYYVGEPVRLSVTARTAGYVTLVALQPNGYASTLVQNAYIPAGTTIFPRAQDGVTYNVAAPRGLQRVRAIFTRVRPTTDLVLNGYYDGNRWNTVTTQYLTPYAQADRDVQETYLYIR</sequence>
<evidence type="ECO:0000313" key="3">
    <source>
        <dbReference type="Proteomes" id="UP000020492"/>
    </source>
</evidence>
<feature type="domain" description="DUF4384" evidence="1">
    <location>
        <begin position="47"/>
        <end position="119"/>
    </location>
</feature>
<dbReference type="EMBL" id="JHAC01000030">
    <property type="protein sequence ID" value="EYB68001.1"/>
    <property type="molecule type" value="Genomic_DNA"/>
</dbReference>
<reference evidence="2 3" key="1">
    <citation type="submission" date="2014-03" db="EMBL/GenBank/DDBJ databases">
        <title>Draft genome sequence of Deinococcus phoenicis 1P10ME.</title>
        <authorList>
            <person name="Stepanov V.G."/>
            <person name="Vaishampayan P."/>
            <person name="Venkateswaran K."/>
            <person name="Fox G.E."/>
        </authorList>
    </citation>
    <scope>NUCLEOTIDE SEQUENCE [LARGE SCALE GENOMIC DNA]</scope>
    <source>
        <strain evidence="2 3">1P10ME</strain>
    </source>
</reference>
<dbReference type="InterPro" id="IPR025493">
    <property type="entry name" value="DUF4384"/>
</dbReference>
<dbReference type="eggNOG" id="ENOG5032R5N">
    <property type="taxonomic scope" value="Bacteria"/>
</dbReference>
<keyword evidence="3" id="KW-1185">Reference proteome</keyword>
<organism evidence="2 3">
    <name type="scientific">Deinococcus phoenicis</name>
    <dbReference type="NCBI Taxonomy" id="1476583"/>
    <lineage>
        <taxon>Bacteria</taxon>
        <taxon>Thermotogati</taxon>
        <taxon>Deinococcota</taxon>
        <taxon>Deinococci</taxon>
        <taxon>Deinococcales</taxon>
        <taxon>Deinococcaceae</taxon>
        <taxon>Deinococcus</taxon>
    </lineage>
</organism>
<protein>
    <recommendedName>
        <fullName evidence="1">DUF4384 domain-containing protein</fullName>
    </recommendedName>
</protein>
<dbReference type="STRING" id="1476583.DEIPH_ctg030orf0041"/>
<accession>A0A016QPT8</accession>
<gene>
    <name evidence="2" type="ORF">DEIPH_ctg030orf0041</name>
</gene>
<dbReference type="PATRIC" id="fig|1476583.3.peg.1966"/>